<reference evidence="3" key="1">
    <citation type="submission" date="2020-08" db="EMBL/GenBank/DDBJ databases">
        <title>Genome public.</title>
        <authorList>
            <person name="Liu C."/>
            <person name="Sun Q."/>
        </authorList>
    </citation>
    <scope>NUCLEOTIDE SEQUENCE</scope>
    <source>
        <strain evidence="3">NSJ-12</strain>
    </source>
</reference>
<dbReference type="InterPro" id="IPR036390">
    <property type="entry name" value="WH_DNA-bd_sf"/>
</dbReference>
<accession>A0A926EK88</accession>
<dbReference type="GO" id="GO:0003700">
    <property type="term" value="F:DNA-binding transcription factor activity"/>
    <property type="evidence" value="ECO:0007669"/>
    <property type="project" value="InterPro"/>
</dbReference>
<feature type="non-terminal residue" evidence="3">
    <location>
        <position position="1"/>
    </location>
</feature>
<dbReference type="Proteomes" id="UP000655830">
    <property type="component" value="Unassembled WGS sequence"/>
</dbReference>
<sequence>LTKPYTAAQLVKETGIAKGNTSRYIKKLKKLGLIEIDSIQGSNKYYKAVCDMRKLMELMPGQIEL</sequence>
<gene>
    <name evidence="2" type="ORF">H8718_19350</name>
    <name evidence="3" type="ORF">H8718_20095</name>
</gene>
<dbReference type="Pfam" id="PF01022">
    <property type="entry name" value="HTH_5"/>
    <property type="match status" value="1"/>
</dbReference>
<dbReference type="EMBL" id="JACRSY010000068">
    <property type="protein sequence ID" value="MBC8581638.1"/>
    <property type="molecule type" value="Genomic_DNA"/>
</dbReference>
<feature type="domain" description="HTH arsR-type" evidence="1">
    <location>
        <begin position="3"/>
        <end position="35"/>
    </location>
</feature>
<keyword evidence="4" id="KW-1185">Reference proteome</keyword>
<dbReference type="InterPro" id="IPR011991">
    <property type="entry name" value="ArsR-like_HTH"/>
</dbReference>
<dbReference type="EMBL" id="JACRSY010000098">
    <property type="protein sequence ID" value="MBC8581773.1"/>
    <property type="molecule type" value="Genomic_DNA"/>
</dbReference>
<evidence type="ECO:0000259" key="1">
    <source>
        <dbReference type="Pfam" id="PF01022"/>
    </source>
</evidence>
<dbReference type="CDD" id="cd00090">
    <property type="entry name" value="HTH_ARSR"/>
    <property type="match status" value="1"/>
</dbReference>
<evidence type="ECO:0000313" key="2">
    <source>
        <dbReference type="EMBL" id="MBC8581638.1"/>
    </source>
</evidence>
<evidence type="ECO:0000313" key="4">
    <source>
        <dbReference type="Proteomes" id="UP000655830"/>
    </source>
</evidence>
<proteinExistence type="predicted"/>
<dbReference type="SUPFAM" id="SSF46785">
    <property type="entry name" value="Winged helix' DNA-binding domain"/>
    <property type="match status" value="1"/>
</dbReference>
<dbReference type="Gene3D" id="1.10.10.10">
    <property type="entry name" value="Winged helix-like DNA-binding domain superfamily/Winged helix DNA-binding domain"/>
    <property type="match status" value="1"/>
</dbReference>
<dbReference type="InterPro" id="IPR036388">
    <property type="entry name" value="WH-like_DNA-bd_sf"/>
</dbReference>
<protein>
    <submittedName>
        <fullName evidence="3">Helix-turn-helix transcriptional regulator</fullName>
    </submittedName>
</protein>
<organism evidence="3 4">
    <name type="scientific">Zhenhengia yiwuensis</name>
    <dbReference type="NCBI Taxonomy" id="2763666"/>
    <lineage>
        <taxon>Bacteria</taxon>
        <taxon>Bacillati</taxon>
        <taxon>Bacillota</taxon>
        <taxon>Clostridia</taxon>
        <taxon>Lachnospirales</taxon>
        <taxon>Lachnospiraceae</taxon>
        <taxon>Zhenhengia</taxon>
    </lineage>
</organism>
<dbReference type="InterPro" id="IPR001845">
    <property type="entry name" value="HTH_ArsR_DNA-bd_dom"/>
</dbReference>
<evidence type="ECO:0000313" key="3">
    <source>
        <dbReference type="EMBL" id="MBC8581773.1"/>
    </source>
</evidence>
<comment type="caution">
    <text evidence="3">The sequence shown here is derived from an EMBL/GenBank/DDBJ whole genome shotgun (WGS) entry which is preliminary data.</text>
</comment>
<dbReference type="RefSeq" id="WP_249334662.1">
    <property type="nucleotide sequence ID" value="NZ_JACRSY010000068.1"/>
</dbReference>
<dbReference type="AlphaFoldDB" id="A0A926EK88"/>
<name>A0A926EK88_9FIRM</name>